<name>A0A1Q2HN73_9BACT</name>
<organism evidence="10 11">
    <name type="scientific">Sedimentisphaera cyanobacteriorum</name>
    <dbReference type="NCBI Taxonomy" id="1940790"/>
    <lineage>
        <taxon>Bacteria</taxon>
        <taxon>Pseudomonadati</taxon>
        <taxon>Planctomycetota</taxon>
        <taxon>Phycisphaerae</taxon>
        <taxon>Sedimentisphaerales</taxon>
        <taxon>Sedimentisphaeraceae</taxon>
        <taxon>Sedimentisphaera</taxon>
    </lineage>
</organism>
<dbReference type="RefSeq" id="WP_077539184.1">
    <property type="nucleotide sequence ID" value="NZ_CP019633.1"/>
</dbReference>
<evidence type="ECO:0000256" key="6">
    <source>
        <dbReference type="ARBA" id="ARBA00023136"/>
    </source>
</evidence>
<dbReference type="PANTHER" id="PTHR43840:SF15">
    <property type="entry name" value="MITOCHONDRIAL METAL TRANSPORTER 1-RELATED"/>
    <property type="match status" value="1"/>
</dbReference>
<comment type="subcellular location">
    <subcellularLocation>
        <location evidence="1">Membrane</location>
        <topology evidence="1">Multi-pass membrane protein</topology>
    </subcellularLocation>
</comment>
<dbReference type="FunFam" id="1.20.1510.10:FF:000006">
    <property type="entry name" value="Divalent cation efflux transporter"/>
    <property type="match status" value="1"/>
</dbReference>
<dbReference type="GO" id="GO:0016020">
    <property type="term" value="C:membrane"/>
    <property type="evidence" value="ECO:0007669"/>
    <property type="project" value="UniProtKB-SubCell"/>
</dbReference>
<evidence type="ECO:0000259" key="8">
    <source>
        <dbReference type="Pfam" id="PF01545"/>
    </source>
</evidence>
<dbReference type="PANTHER" id="PTHR43840">
    <property type="entry name" value="MITOCHONDRIAL METAL TRANSPORTER 1-RELATED"/>
    <property type="match status" value="1"/>
</dbReference>
<accession>A0A1Q2HN73</accession>
<feature type="transmembrane region" description="Helical" evidence="7">
    <location>
        <begin position="156"/>
        <end position="175"/>
    </location>
</feature>
<dbReference type="SUPFAM" id="SSF160240">
    <property type="entry name" value="Cation efflux protein cytoplasmic domain-like"/>
    <property type="match status" value="1"/>
</dbReference>
<keyword evidence="6 7" id="KW-0472">Membrane</keyword>
<dbReference type="InterPro" id="IPR002524">
    <property type="entry name" value="Cation_efflux"/>
</dbReference>
<comment type="similarity">
    <text evidence="2">Belongs to the cation diffusion facilitator (CDF) transporter (TC 2.A.4) family.</text>
</comment>
<dbReference type="InterPro" id="IPR036837">
    <property type="entry name" value="Cation_efflux_CTD_sf"/>
</dbReference>
<feature type="domain" description="Cation efflux protein transmembrane" evidence="8">
    <location>
        <begin position="18"/>
        <end position="198"/>
    </location>
</feature>
<dbReference type="KEGG" id="pbu:L21SP3_00494"/>
<keyword evidence="11" id="KW-1185">Reference proteome</keyword>
<evidence type="ECO:0000256" key="7">
    <source>
        <dbReference type="SAM" id="Phobius"/>
    </source>
</evidence>
<proteinExistence type="inferred from homology"/>
<feature type="transmembrane region" description="Helical" evidence="7">
    <location>
        <begin position="81"/>
        <end position="103"/>
    </location>
</feature>
<dbReference type="SUPFAM" id="SSF161111">
    <property type="entry name" value="Cation efflux protein transmembrane domain-like"/>
    <property type="match status" value="1"/>
</dbReference>
<dbReference type="NCBIfam" id="TIGR01297">
    <property type="entry name" value="CDF"/>
    <property type="match status" value="1"/>
</dbReference>
<keyword evidence="4 7" id="KW-0812">Transmembrane</keyword>
<dbReference type="Pfam" id="PF16916">
    <property type="entry name" value="ZT_dimer"/>
    <property type="match status" value="1"/>
</dbReference>
<dbReference type="Gene3D" id="3.30.70.1350">
    <property type="entry name" value="Cation efflux protein, cytoplasmic domain"/>
    <property type="match status" value="1"/>
</dbReference>
<evidence type="ECO:0000256" key="3">
    <source>
        <dbReference type="ARBA" id="ARBA00022448"/>
    </source>
</evidence>
<feature type="domain" description="Cation efflux protein cytoplasmic" evidence="9">
    <location>
        <begin position="214"/>
        <end position="287"/>
    </location>
</feature>
<evidence type="ECO:0000313" key="11">
    <source>
        <dbReference type="Proteomes" id="UP000188273"/>
    </source>
</evidence>
<dbReference type="Pfam" id="PF01545">
    <property type="entry name" value="Cation_efflux"/>
    <property type="match status" value="1"/>
</dbReference>
<feature type="transmembrane region" description="Helical" evidence="7">
    <location>
        <begin position="181"/>
        <end position="202"/>
    </location>
</feature>
<dbReference type="OrthoDB" id="9806522at2"/>
<gene>
    <name evidence="10" type="primary">fieF</name>
    <name evidence="10" type="ORF">L21SP3_00494</name>
</gene>
<evidence type="ECO:0000256" key="5">
    <source>
        <dbReference type="ARBA" id="ARBA00022989"/>
    </source>
</evidence>
<dbReference type="Proteomes" id="UP000188273">
    <property type="component" value="Chromosome"/>
</dbReference>
<dbReference type="Gene3D" id="1.20.1510.10">
    <property type="entry name" value="Cation efflux protein transmembrane domain"/>
    <property type="match status" value="1"/>
</dbReference>
<keyword evidence="5 7" id="KW-1133">Transmembrane helix</keyword>
<evidence type="ECO:0000259" key="9">
    <source>
        <dbReference type="Pfam" id="PF16916"/>
    </source>
</evidence>
<sequence>MKGKNAIAEIYRVTIWGTAGNLLLSICKTAAGLIGGSAAVLTDGLHSLSDLATDGAVFTGTKLSEKAPDKMHPYGHRWWETLSTLAISLVLFAAGAGAVVKSFSSGKVSSFESPALVYSVTLFSIAVKEFLFRITESAGRKTSSSALHANAWHHRSDALSSIAVLAGLIMTNMGIAYADSIAAGLVGLMIIIASMKLIGGVFREFSNTAAGRRTLETVRQISREDPDVGQIHKLRSRNIGREIFLDFHMLVDPQMSVQKAHEITDRIENKIAESLTVPVNITIHIEPDLEDKRKDE</sequence>
<reference evidence="11" key="1">
    <citation type="submission" date="2017-02" db="EMBL/GenBank/DDBJ databases">
        <title>Comparative genomics and description of representatives of a novel lineage of planctomycetes thriving in anoxic sediments.</title>
        <authorList>
            <person name="Spring S."/>
            <person name="Bunk B."/>
            <person name="Sproer C."/>
            <person name="Klenk H.-P."/>
        </authorList>
    </citation>
    <scope>NUCLEOTIDE SEQUENCE [LARGE SCALE GENOMIC DNA]</scope>
    <source>
        <strain evidence="11">L21-RPul-D3</strain>
    </source>
</reference>
<protein>
    <submittedName>
        <fullName evidence="10">Ferrous-iron efflux pump FieF</fullName>
    </submittedName>
</protein>
<dbReference type="InterPro" id="IPR027470">
    <property type="entry name" value="Cation_efflux_CTD"/>
</dbReference>
<evidence type="ECO:0000256" key="1">
    <source>
        <dbReference type="ARBA" id="ARBA00004141"/>
    </source>
</evidence>
<dbReference type="InterPro" id="IPR027469">
    <property type="entry name" value="Cation_efflux_TMD_sf"/>
</dbReference>
<dbReference type="STRING" id="1940790.L21SP3_00494"/>
<dbReference type="AlphaFoldDB" id="A0A1Q2HN73"/>
<dbReference type="InterPro" id="IPR058533">
    <property type="entry name" value="Cation_efflux_TM"/>
</dbReference>
<dbReference type="InterPro" id="IPR050291">
    <property type="entry name" value="CDF_Transporter"/>
</dbReference>
<dbReference type="EMBL" id="CP019633">
    <property type="protein sequence ID" value="AQQ08705.1"/>
    <property type="molecule type" value="Genomic_DNA"/>
</dbReference>
<dbReference type="GO" id="GO:0008324">
    <property type="term" value="F:monoatomic cation transmembrane transporter activity"/>
    <property type="evidence" value="ECO:0007669"/>
    <property type="project" value="InterPro"/>
</dbReference>
<evidence type="ECO:0000256" key="2">
    <source>
        <dbReference type="ARBA" id="ARBA00008114"/>
    </source>
</evidence>
<keyword evidence="3" id="KW-0813">Transport</keyword>
<evidence type="ECO:0000313" key="10">
    <source>
        <dbReference type="EMBL" id="AQQ08705.1"/>
    </source>
</evidence>
<evidence type="ECO:0000256" key="4">
    <source>
        <dbReference type="ARBA" id="ARBA00022692"/>
    </source>
</evidence>